<sequence length="264" mass="29894">MKPIISVLIGQDQLQFYETINWQKQSERFRQTNLIYPDYYSQPNFHGIEGGYLNPIAAITYDTVTAYASPPNETRIREQLITTIENQPSRILDLGCGTGSTTLMLKQAFPEAVVIGLDLSPYMLIVADYKAEQAGLDIQWQHGLAEAAGFDDASFDLVTVSMVLHETPPQISQLIVQECCRLLEPGGQLIILDGNQRKLRYAHWLIELFREPYSKDYAAHSVEDWMIAAFFKQVRTDYVGWINQVTSGIKPIKKGCVKMVKVKS</sequence>
<dbReference type="GO" id="GO:0032259">
    <property type="term" value="P:methylation"/>
    <property type="evidence" value="ECO:0007669"/>
    <property type="project" value="UniProtKB-KW"/>
</dbReference>
<dbReference type="EMBL" id="DS989856">
    <property type="protein sequence ID" value="EDX73692.1"/>
    <property type="molecule type" value="Genomic_DNA"/>
</dbReference>
<feature type="domain" description="Methyltransferase" evidence="1">
    <location>
        <begin position="91"/>
        <end position="187"/>
    </location>
</feature>
<name>B4VWG1_9CYAN</name>
<dbReference type="InterPro" id="IPR050508">
    <property type="entry name" value="Methyltransf_Superfamily"/>
</dbReference>
<reference evidence="2 3" key="1">
    <citation type="submission" date="2008-07" db="EMBL/GenBank/DDBJ databases">
        <authorList>
            <person name="Tandeau de Marsac N."/>
            <person name="Ferriera S."/>
            <person name="Johnson J."/>
            <person name="Kravitz S."/>
            <person name="Beeson K."/>
            <person name="Sutton G."/>
            <person name="Rogers Y.-H."/>
            <person name="Friedman R."/>
            <person name="Frazier M."/>
            <person name="Venter J.C."/>
        </authorList>
    </citation>
    <scope>NUCLEOTIDE SEQUENCE [LARGE SCALE GENOMIC DNA]</scope>
    <source>
        <strain evidence="2 3">PCC 7420</strain>
    </source>
</reference>
<dbReference type="InterPro" id="IPR041698">
    <property type="entry name" value="Methyltransf_25"/>
</dbReference>
<dbReference type="HOGENOM" id="CLU_053941_0_0_3"/>
<dbReference type="STRING" id="118168.MC7420_6740"/>
<keyword evidence="3" id="KW-1185">Reference proteome</keyword>
<gene>
    <name evidence="2" type="ORF">MC7420_6740</name>
</gene>
<evidence type="ECO:0000259" key="1">
    <source>
        <dbReference type="Pfam" id="PF13649"/>
    </source>
</evidence>
<organism evidence="2 3">
    <name type="scientific">Coleofasciculus chthonoplastes PCC 7420</name>
    <dbReference type="NCBI Taxonomy" id="118168"/>
    <lineage>
        <taxon>Bacteria</taxon>
        <taxon>Bacillati</taxon>
        <taxon>Cyanobacteriota</taxon>
        <taxon>Cyanophyceae</taxon>
        <taxon>Coleofasciculales</taxon>
        <taxon>Coleofasciculaceae</taxon>
        <taxon>Coleofasciculus</taxon>
    </lineage>
</organism>
<dbReference type="InterPro" id="IPR029063">
    <property type="entry name" value="SAM-dependent_MTases_sf"/>
</dbReference>
<protein>
    <submittedName>
        <fullName evidence="2">Methyltransferase domain family</fullName>
    </submittedName>
</protein>
<dbReference type="CDD" id="cd02440">
    <property type="entry name" value="AdoMet_MTases"/>
    <property type="match status" value="1"/>
</dbReference>
<dbReference type="PANTHER" id="PTHR42912">
    <property type="entry name" value="METHYLTRANSFERASE"/>
    <property type="match status" value="1"/>
</dbReference>
<dbReference type="GO" id="GO:0008168">
    <property type="term" value="F:methyltransferase activity"/>
    <property type="evidence" value="ECO:0007669"/>
    <property type="project" value="UniProtKB-KW"/>
</dbReference>
<dbReference type="AlphaFoldDB" id="B4VWG1"/>
<dbReference type="eggNOG" id="COG2226">
    <property type="taxonomic scope" value="Bacteria"/>
</dbReference>
<dbReference type="Proteomes" id="UP000003835">
    <property type="component" value="Unassembled WGS sequence"/>
</dbReference>
<keyword evidence="2" id="KW-0489">Methyltransferase</keyword>
<evidence type="ECO:0000313" key="2">
    <source>
        <dbReference type="EMBL" id="EDX73692.1"/>
    </source>
</evidence>
<accession>B4VWG1</accession>
<keyword evidence="2" id="KW-0808">Transferase</keyword>
<dbReference type="SUPFAM" id="SSF53335">
    <property type="entry name" value="S-adenosyl-L-methionine-dependent methyltransferases"/>
    <property type="match status" value="1"/>
</dbReference>
<dbReference type="Gene3D" id="3.40.50.150">
    <property type="entry name" value="Vaccinia Virus protein VP39"/>
    <property type="match status" value="1"/>
</dbReference>
<evidence type="ECO:0000313" key="3">
    <source>
        <dbReference type="Proteomes" id="UP000003835"/>
    </source>
</evidence>
<dbReference type="Pfam" id="PF13649">
    <property type="entry name" value="Methyltransf_25"/>
    <property type="match status" value="1"/>
</dbReference>
<proteinExistence type="predicted"/>
<dbReference type="PANTHER" id="PTHR42912:SF80">
    <property type="entry name" value="METHYLTRANSFERASE DOMAIN-CONTAINING PROTEIN"/>
    <property type="match status" value="1"/>
</dbReference>